<keyword evidence="3" id="KW-0560">Oxidoreductase</keyword>
<accession>A0ABU2L6U6</accession>
<reference evidence="6" key="1">
    <citation type="submission" date="2023-07" db="EMBL/GenBank/DDBJ databases">
        <title>30 novel species of actinomycetes from the DSMZ collection.</title>
        <authorList>
            <person name="Nouioui I."/>
        </authorList>
    </citation>
    <scope>NUCLEOTIDE SEQUENCE [LARGE SCALE GENOMIC DNA]</scope>
    <source>
        <strain evidence="6">DSM 44917</strain>
    </source>
</reference>
<dbReference type="EMBL" id="JAVREN010000010">
    <property type="protein sequence ID" value="MDT0307292.1"/>
    <property type="molecule type" value="Genomic_DNA"/>
</dbReference>
<organism evidence="5 6">
    <name type="scientific">Streptomyces boetiae</name>
    <dbReference type="NCBI Taxonomy" id="3075541"/>
    <lineage>
        <taxon>Bacteria</taxon>
        <taxon>Bacillati</taxon>
        <taxon>Actinomycetota</taxon>
        <taxon>Actinomycetes</taxon>
        <taxon>Kitasatosporales</taxon>
        <taxon>Streptomycetaceae</taxon>
        <taxon>Streptomyces</taxon>
    </lineage>
</organism>
<sequence>MPQTRIAVVTGANRGLGAEIARQLIARGLHVLAAARNPGGAQRVNDVLGAGAEPLQLDVTSPASVTAAVEHAVGRHGRLDVLVNNAGVTDGAGRASELPMDTLTATLEVNLLGAWRLANAVIPHMRSVGYGRIVNVSSNLGSLSLMTSSSEPAYRVSKAALNAMTRVLAADLTGTGILVNAASPGWVRTDMGGPGAPRTPEQGADTPVWLATLPDDATTTGGLFYDRQPLPW</sequence>
<dbReference type="PANTHER" id="PTHR43963:SF6">
    <property type="entry name" value="CHAIN DEHYDROGENASE FAMILY PROTEIN, PUTATIVE (AFU_ORTHOLOGUE AFUA_3G15350)-RELATED"/>
    <property type="match status" value="1"/>
</dbReference>
<keyword evidence="2" id="KW-0521">NADP</keyword>
<dbReference type="InterPro" id="IPR002347">
    <property type="entry name" value="SDR_fam"/>
</dbReference>
<dbReference type="PRINTS" id="PR00080">
    <property type="entry name" value="SDRFAMILY"/>
</dbReference>
<evidence type="ECO:0000256" key="1">
    <source>
        <dbReference type="ARBA" id="ARBA00006484"/>
    </source>
</evidence>
<dbReference type="InterPro" id="IPR045313">
    <property type="entry name" value="CBR1-like"/>
</dbReference>
<dbReference type="RefSeq" id="WP_311630235.1">
    <property type="nucleotide sequence ID" value="NZ_JAVREN010000010.1"/>
</dbReference>
<comment type="caution">
    <text evidence="5">The sequence shown here is derived from an EMBL/GenBank/DDBJ whole genome shotgun (WGS) entry which is preliminary data.</text>
</comment>
<evidence type="ECO:0000313" key="5">
    <source>
        <dbReference type="EMBL" id="MDT0307292.1"/>
    </source>
</evidence>
<keyword evidence="6" id="KW-1185">Reference proteome</keyword>
<dbReference type="InterPro" id="IPR036291">
    <property type="entry name" value="NAD(P)-bd_dom_sf"/>
</dbReference>
<evidence type="ECO:0000256" key="2">
    <source>
        <dbReference type="ARBA" id="ARBA00022857"/>
    </source>
</evidence>
<proteinExistence type="inferred from homology"/>
<dbReference type="Proteomes" id="UP001183388">
    <property type="component" value="Unassembled WGS sequence"/>
</dbReference>
<protein>
    <submittedName>
        <fullName evidence="5">SDR family oxidoreductase</fullName>
    </submittedName>
</protein>
<gene>
    <name evidence="5" type="ORF">RM780_09985</name>
</gene>
<name>A0ABU2L6U6_9ACTN</name>
<comment type="similarity">
    <text evidence="1 4">Belongs to the short-chain dehydrogenases/reductases (SDR) family.</text>
</comment>
<dbReference type="PANTHER" id="PTHR43963">
    <property type="entry name" value="CARBONYL REDUCTASE 1-RELATED"/>
    <property type="match status" value="1"/>
</dbReference>
<dbReference type="SUPFAM" id="SSF51735">
    <property type="entry name" value="NAD(P)-binding Rossmann-fold domains"/>
    <property type="match status" value="1"/>
</dbReference>
<evidence type="ECO:0000313" key="6">
    <source>
        <dbReference type="Proteomes" id="UP001183388"/>
    </source>
</evidence>
<evidence type="ECO:0000256" key="3">
    <source>
        <dbReference type="ARBA" id="ARBA00023002"/>
    </source>
</evidence>
<dbReference type="PRINTS" id="PR00081">
    <property type="entry name" value="GDHRDH"/>
</dbReference>
<dbReference type="Gene3D" id="3.40.50.720">
    <property type="entry name" value="NAD(P)-binding Rossmann-like Domain"/>
    <property type="match status" value="1"/>
</dbReference>
<evidence type="ECO:0000256" key="4">
    <source>
        <dbReference type="RuleBase" id="RU000363"/>
    </source>
</evidence>
<dbReference type="Pfam" id="PF00106">
    <property type="entry name" value="adh_short"/>
    <property type="match status" value="1"/>
</dbReference>
<dbReference type="CDD" id="cd05324">
    <property type="entry name" value="carb_red_PTCR-like_SDR_c"/>
    <property type="match status" value="1"/>
</dbReference>